<dbReference type="Gene3D" id="3.40.50.150">
    <property type="entry name" value="Vaccinia Virus protein VP39"/>
    <property type="match status" value="1"/>
</dbReference>
<dbReference type="InterPro" id="IPR029063">
    <property type="entry name" value="SAM-dependent_MTases_sf"/>
</dbReference>
<dbReference type="GO" id="GO:0005737">
    <property type="term" value="C:cytoplasm"/>
    <property type="evidence" value="ECO:0007669"/>
    <property type="project" value="TreeGrafter"/>
</dbReference>
<name>A0A4U0U3X1_9PEZI</name>
<dbReference type="GO" id="GO:0008757">
    <property type="term" value="F:S-adenosylmethionine-dependent methyltransferase activity"/>
    <property type="evidence" value="ECO:0007669"/>
    <property type="project" value="UniProtKB-ARBA"/>
</dbReference>
<reference evidence="1 2" key="1">
    <citation type="submission" date="2017-03" db="EMBL/GenBank/DDBJ databases">
        <title>Genomes of endolithic fungi from Antarctica.</title>
        <authorList>
            <person name="Coleine C."/>
            <person name="Masonjones S."/>
            <person name="Stajich J.E."/>
        </authorList>
    </citation>
    <scope>NUCLEOTIDE SEQUENCE [LARGE SCALE GENOMIC DNA]</scope>
    <source>
        <strain evidence="1 2">CCFEE 6315</strain>
    </source>
</reference>
<accession>A0A4U0U3X1</accession>
<proteinExistence type="predicted"/>
<dbReference type="CDD" id="cd02440">
    <property type="entry name" value="AdoMet_MTases"/>
    <property type="match status" value="1"/>
</dbReference>
<dbReference type="InterPro" id="IPR019410">
    <property type="entry name" value="Methyltransf_16"/>
</dbReference>
<comment type="caution">
    <text evidence="1">The sequence shown here is derived from an EMBL/GenBank/DDBJ whole genome shotgun (WGS) entry which is preliminary data.</text>
</comment>
<evidence type="ECO:0000313" key="1">
    <source>
        <dbReference type="EMBL" id="TKA29781.1"/>
    </source>
</evidence>
<organism evidence="1 2">
    <name type="scientific">Salinomyces thailandicus</name>
    <dbReference type="NCBI Taxonomy" id="706561"/>
    <lineage>
        <taxon>Eukaryota</taxon>
        <taxon>Fungi</taxon>
        <taxon>Dikarya</taxon>
        <taxon>Ascomycota</taxon>
        <taxon>Pezizomycotina</taxon>
        <taxon>Dothideomycetes</taxon>
        <taxon>Dothideomycetidae</taxon>
        <taxon>Mycosphaerellales</taxon>
        <taxon>Teratosphaeriaceae</taxon>
        <taxon>Salinomyces</taxon>
    </lineage>
</organism>
<dbReference type="PANTHER" id="PTHR14614">
    <property type="entry name" value="HEPATOCELLULAR CARCINOMA-ASSOCIATED ANTIGEN"/>
    <property type="match status" value="1"/>
</dbReference>
<protein>
    <submittedName>
        <fullName evidence="1">Uncharacterized protein</fullName>
    </submittedName>
</protein>
<dbReference type="PANTHER" id="PTHR14614:SF130">
    <property type="entry name" value="PROTEIN-LYSINE N-METHYLTRANSFERASE EEF2KMT"/>
    <property type="match status" value="1"/>
</dbReference>
<dbReference type="SUPFAM" id="SSF53335">
    <property type="entry name" value="S-adenosyl-L-methionine-dependent methyltransferases"/>
    <property type="match status" value="1"/>
</dbReference>
<dbReference type="Proteomes" id="UP000308549">
    <property type="component" value="Unassembled WGS sequence"/>
</dbReference>
<evidence type="ECO:0000313" key="2">
    <source>
        <dbReference type="Proteomes" id="UP000308549"/>
    </source>
</evidence>
<dbReference type="EMBL" id="NAJL01000013">
    <property type="protein sequence ID" value="TKA29781.1"/>
    <property type="molecule type" value="Genomic_DNA"/>
</dbReference>
<dbReference type="Pfam" id="PF10294">
    <property type="entry name" value="Methyltransf_16"/>
    <property type="match status" value="1"/>
</dbReference>
<sequence>MDPQLLLFRRQYLQLLEPDFLAWPPKPLLRNADAQAWLYKKLFNSDGNDRLPPERYQLRVLKPLLARIEQSVEDPEEDEISDSLMSHLSTLLATQLPSEAAAVQQKTYVTFTCPRSSSTSDDEEVGDRTVTLLERRHLISGSQTTGFRTWEAALHLGRYLMTAEGSSLIIGKSVLELGAGTGFLSILCAKHLESRHVTTTDGDEGVVEALKENLFLNHLDDERKVLTSVLRWGRGLKGTWVEDDCETWPYDTIIGADITYDKIAISALVATLRFLFDLQPQLKVVIAGAVRNAETFETFRQACLRSKFGVEEVDFQTRPMREQTALFCATAVPLKILSISKAEGVA</sequence>
<dbReference type="OrthoDB" id="194386at2759"/>
<keyword evidence="2" id="KW-1185">Reference proteome</keyword>
<dbReference type="AlphaFoldDB" id="A0A4U0U3X1"/>
<gene>
    <name evidence="1" type="ORF">B0A50_03145</name>
</gene>